<reference evidence="1 2" key="1">
    <citation type="journal article" date="2016" name="Antonie Van Leeuwenhoek">
        <title>Lysinibacillus endophyticus sp. nov., an indole-3-acetic acid producing endophytic bacterium isolated from corn root (Zea mays cv. Xinken-5).</title>
        <authorList>
            <person name="Yu J."/>
            <person name="Guan X."/>
            <person name="Liu C."/>
            <person name="Xiang W."/>
            <person name="Yu Z."/>
            <person name="Liu X."/>
            <person name="Wang G."/>
        </authorList>
    </citation>
    <scope>NUCLEOTIDE SEQUENCE [LARGE SCALE GENOMIC DNA]</scope>
    <source>
        <strain evidence="1 2">DSM 100506</strain>
    </source>
</reference>
<comment type="caution">
    <text evidence="1">The sequence shown here is derived from an EMBL/GenBank/DDBJ whole genome shotgun (WGS) entry which is preliminary data.</text>
</comment>
<dbReference type="AlphaFoldDB" id="A0A494YU83"/>
<sequence length="68" mass="7544">AENARLAPTTTGGIDKRVLFALEGDSEVVEELAFAARQLEKRRTQAQLLKVLADKKEKIQKVLAFTFA</sequence>
<name>A0A494YU83_9BACL</name>
<proteinExistence type="predicted"/>
<dbReference type="EMBL" id="RBZN01000057">
    <property type="protein sequence ID" value="RKQ13687.1"/>
    <property type="molecule type" value="Genomic_DNA"/>
</dbReference>
<keyword evidence="2" id="KW-1185">Reference proteome</keyword>
<gene>
    <name evidence="1" type="ORF">D8M03_15425</name>
</gene>
<organism evidence="1 2">
    <name type="scientific">Ureibacillus endophyticus</name>
    <dbReference type="NCBI Taxonomy" id="1978490"/>
    <lineage>
        <taxon>Bacteria</taxon>
        <taxon>Bacillati</taxon>
        <taxon>Bacillota</taxon>
        <taxon>Bacilli</taxon>
        <taxon>Bacillales</taxon>
        <taxon>Caryophanaceae</taxon>
        <taxon>Ureibacillus</taxon>
    </lineage>
</organism>
<accession>A0A494YU83</accession>
<evidence type="ECO:0000313" key="1">
    <source>
        <dbReference type="EMBL" id="RKQ13687.1"/>
    </source>
</evidence>
<protein>
    <submittedName>
        <fullName evidence="1">Uncharacterized protein</fullName>
    </submittedName>
</protein>
<evidence type="ECO:0000313" key="2">
    <source>
        <dbReference type="Proteomes" id="UP000272238"/>
    </source>
</evidence>
<dbReference type="RefSeq" id="WP_170148467.1">
    <property type="nucleotide sequence ID" value="NZ_RBZN01000057.1"/>
</dbReference>
<feature type="non-terminal residue" evidence="1">
    <location>
        <position position="1"/>
    </location>
</feature>
<dbReference type="Proteomes" id="UP000272238">
    <property type="component" value="Unassembled WGS sequence"/>
</dbReference>